<evidence type="ECO:0000313" key="2">
    <source>
        <dbReference type="Proteomes" id="UP000029453"/>
    </source>
</evidence>
<comment type="caution">
    <text evidence="1">The sequence shown here is derived from an EMBL/GenBank/DDBJ whole genome shotgun (WGS) entry which is preliminary data.</text>
</comment>
<accession>M9LIC2</accession>
<organism evidence="1 2">
    <name type="scientific">Paenibacillus popilliae ATCC 14706</name>
    <dbReference type="NCBI Taxonomy" id="1212764"/>
    <lineage>
        <taxon>Bacteria</taxon>
        <taxon>Bacillati</taxon>
        <taxon>Bacillota</taxon>
        <taxon>Bacilli</taxon>
        <taxon>Bacillales</taxon>
        <taxon>Paenibacillaceae</taxon>
        <taxon>Paenibacillus</taxon>
    </lineage>
</organism>
<reference evidence="1 2" key="1">
    <citation type="submission" date="2012-10" db="EMBL/GenBank/DDBJ databases">
        <title>Draft Genome Sequence of Paenibacillus popilliae ATCC 14706T.</title>
        <authorList>
            <person name="Iiyama K."/>
            <person name="Mori K."/>
            <person name="Mon H."/>
            <person name="Chieda Y."/>
            <person name="Lee J.M."/>
            <person name="Kusakabe T."/>
            <person name="Tashiro K."/>
            <person name="Asano S."/>
            <person name="Yasunaga-Aoki C."/>
            <person name="Shimizu S."/>
        </authorList>
    </citation>
    <scope>NUCLEOTIDE SEQUENCE [LARGE SCALE GENOMIC DNA]</scope>
    <source>
        <strain evidence="1 2">ATCC 14706</strain>
    </source>
</reference>
<evidence type="ECO:0000313" key="1">
    <source>
        <dbReference type="EMBL" id="GAC42790.1"/>
    </source>
</evidence>
<dbReference type="PANTHER" id="PTHR35004:SF6">
    <property type="entry name" value="TRANSPOSASE"/>
    <property type="match status" value="1"/>
</dbReference>
<dbReference type="PANTHER" id="PTHR35004">
    <property type="entry name" value="TRANSPOSASE RV3428C-RELATED"/>
    <property type="match status" value="1"/>
</dbReference>
<proteinExistence type="predicted"/>
<dbReference type="Proteomes" id="UP000029453">
    <property type="component" value="Unassembled WGS sequence"/>
</dbReference>
<keyword evidence="2" id="KW-1185">Reference proteome</keyword>
<sequence length="135" mass="15209">MPTKKYIRHRMAEGCLNARVILVEIREKGYTGSSTILRIFMQPLRPSIQSKATERFETAPGEQAQVDWGHFKVDYDGKSLRHKHPFYAQVRFSFAGHSQGERITAVYGVMTAISGIAVTMLKTISAMPTCLIVTF</sequence>
<name>M9LIC2_PAEPP</name>
<protein>
    <submittedName>
        <fullName evidence="1">Transposase and inactivated derivative</fullName>
    </submittedName>
</protein>
<dbReference type="AlphaFoldDB" id="M9LIC2"/>
<gene>
    <name evidence="1" type="ORF">PPOP_2150</name>
</gene>
<dbReference type="EMBL" id="BALG01000134">
    <property type="protein sequence ID" value="GAC42790.1"/>
    <property type="molecule type" value="Genomic_DNA"/>
</dbReference>